<dbReference type="Proteomes" id="UP000479000">
    <property type="component" value="Unassembled WGS sequence"/>
</dbReference>
<dbReference type="EMBL" id="CADCXU010008483">
    <property type="protein sequence ID" value="CAA9999263.1"/>
    <property type="molecule type" value="Genomic_DNA"/>
</dbReference>
<proteinExistence type="predicted"/>
<evidence type="ECO:0000313" key="1">
    <source>
        <dbReference type="EMBL" id="CAA9999259.1"/>
    </source>
</evidence>
<protein>
    <submittedName>
        <fullName evidence="1">Uncharacterized protein</fullName>
    </submittedName>
</protein>
<accession>A0A6H5GAW8</accession>
<dbReference type="AlphaFoldDB" id="A0A6H5GAW8"/>
<gene>
    <name evidence="1" type="ORF">NTEN_LOCUS5542</name>
    <name evidence="2" type="ORF">NTEN_LOCUS5546</name>
</gene>
<name>A0A6H5GAW8_9HEMI</name>
<dbReference type="EMBL" id="CADCXU010008479">
    <property type="protein sequence ID" value="CAA9999259.1"/>
    <property type="molecule type" value="Genomic_DNA"/>
</dbReference>
<sequence length="62" mass="6852">MTSSPYLARPSIGRSSPTIVDNPTVIHVTTYGFRGSRTASLMIPDINRGCLRRTTVTSQHEF</sequence>
<evidence type="ECO:0000313" key="3">
    <source>
        <dbReference type="Proteomes" id="UP000479000"/>
    </source>
</evidence>
<keyword evidence="3" id="KW-1185">Reference proteome</keyword>
<feature type="non-terminal residue" evidence="1">
    <location>
        <position position="62"/>
    </location>
</feature>
<organism evidence="1 3">
    <name type="scientific">Nesidiocoris tenuis</name>
    <dbReference type="NCBI Taxonomy" id="355587"/>
    <lineage>
        <taxon>Eukaryota</taxon>
        <taxon>Metazoa</taxon>
        <taxon>Ecdysozoa</taxon>
        <taxon>Arthropoda</taxon>
        <taxon>Hexapoda</taxon>
        <taxon>Insecta</taxon>
        <taxon>Pterygota</taxon>
        <taxon>Neoptera</taxon>
        <taxon>Paraneoptera</taxon>
        <taxon>Hemiptera</taxon>
        <taxon>Heteroptera</taxon>
        <taxon>Panheteroptera</taxon>
        <taxon>Cimicomorpha</taxon>
        <taxon>Miridae</taxon>
        <taxon>Dicyphina</taxon>
        <taxon>Nesidiocoris</taxon>
    </lineage>
</organism>
<evidence type="ECO:0000313" key="2">
    <source>
        <dbReference type="EMBL" id="CAA9999263.1"/>
    </source>
</evidence>
<reference evidence="1 3" key="1">
    <citation type="submission" date="2020-02" db="EMBL/GenBank/DDBJ databases">
        <authorList>
            <person name="Ferguson B K."/>
        </authorList>
    </citation>
    <scope>NUCLEOTIDE SEQUENCE [LARGE SCALE GENOMIC DNA]</scope>
</reference>